<name>A0ABV5M856_9ACTN</name>
<organism evidence="2 3">
    <name type="scientific">Dactylosporangium vinaceum</name>
    <dbReference type="NCBI Taxonomy" id="53362"/>
    <lineage>
        <taxon>Bacteria</taxon>
        <taxon>Bacillati</taxon>
        <taxon>Actinomycetota</taxon>
        <taxon>Actinomycetes</taxon>
        <taxon>Micromonosporales</taxon>
        <taxon>Micromonosporaceae</taxon>
        <taxon>Dactylosporangium</taxon>
    </lineage>
</organism>
<evidence type="ECO:0000313" key="3">
    <source>
        <dbReference type="Proteomes" id="UP001589608"/>
    </source>
</evidence>
<dbReference type="PANTHER" id="PTHR18964">
    <property type="entry name" value="ROK (REPRESSOR, ORF, KINASE) FAMILY"/>
    <property type="match status" value="1"/>
</dbReference>
<dbReference type="InterPro" id="IPR043129">
    <property type="entry name" value="ATPase_NBD"/>
</dbReference>
<comment type="similarity">
    <text evidence="1">Belongs to the ROK (NagC/XylR) family.</text>
</comment>
<keyword evidence="3" id="KW-1185">Reference proteome</keyword>
<gene>
    <name evidence="2" type="ORF">ACFFTR_18200</name>
</gene>
<dbReference type="Proteomes" id="UP001589608">
    <property type="component" value="Unassembled WGS sequence"/>
</dbReference>
<dbReference type="SUPFAM" id="SSF53067">
    <property type="entry name" value="Actin-like ATPase domain"/>
    <property type="match status" value="1"/>
</dbReference>
<dbReference type="PANTHER" id="PTHR18964:SF169">
    <property type="entry name" value="N-ACETYLMANNOSAMINE KINASE"/>
    <property type="match status" value="1"/>
</dbReference>
<dbReference type="EMBL" id="JBHMCA010000035">
    <property type="protein sequence ID" value="MFB9445010.1"/>
    <property type="molecule type" value="Genomic_DNA"/>
</dbReference>
<sequence>MSISLDIGGTWTRVSSGVRLRTEPSYDNQLARLAEAVPRATAPVGVSFGGRVTAAGTVRVALNLRDYEGRPLGADLSALLGVAVRVAHDATCGLVGEALAGALQGFERCGYLTLSTGVGAALRLGGVWLTTEVGHQLVAGNPLPCDCGQTGCLQTLTGGGALRRRLGRPLESVDDQAFWAAYAESLALGVANFALAAGLEAVAVGGAVALGRPALWPLLQAALARVLTYQRVVVLPARLGEHAPLAGAARLWTLPADAVLH</sequence>
<accession>A0ABV5M856</accession>
<dbReference type="Gene3D" id="3.30.420.40">
    <property type="match status" value="2"/>
</dbReference>
<evidence type="ECO:0000313" key="2">
    <source>
        <dbReference type="EMBL" id="MFB9445010.1"/>
    </source>
</evidence>
<evidence type="ECO:0000256" key="1">
    <source>
        <dbReference type="ARBA" id="ARBA00006479"/>
    </source>
</evidence>
<dbReference type="Pfam" id="PF00480">
    <property type="entry name" value="ROK"/>
    <property type="match status" value="1"/>
</dbReference>
<reference evidence="2 3" key="1">
    <citation type="submission" date="2024-09" db="EMBL/GenBank/DDBJ databases">
        <authorList>
            <person name="Sun Q."/>
            <person name="Mori K."/>
        </authorList>
    </citation>
    <scope>NUCLEOTIDE SEQUENCE [LARGE SCALE GENOMIC DNA]</scope>
    <source>
        <strain evidence="2 3">JCM 3307</strain>
    </source>
</reference>
<protein>
    <submittedName>
        <fullName evidence="2">ROK family protein</fullName>
    </submittedName>
</protein>
<dbReference type="InterPro" id="IPR000600">
    <property type="entry name" value="ROK"/>
</dbReference>
<proteinExistence type="inferred from homology"/>
<comment type="caution">
    <text evidence="2">The sequence shown here is derived from an EMBL/GenBank/DDBJ whole genome shotgun (WGS) entry which is preliminary data.</text>
</comment>
<dbReference type="RefSeq" id="WP_223095250.1">
    <property type="nucleotide sequence ID" value="NZ_CP061913.1"/>
</dbReference>